<gene>
    <name evidence="2" type="ORF">SteCoe_2083</name>
</gene>
<dbReference type="EMBL" id="MPUH01000022">
    <property type="protein sequence ID" value="OMJ94739.1"/>
    <property type="molecule type" value="Genomic_DNA"/>
</dbReference>
<dbReference type="InterPro" id="IPR000719">
    <property type="entry name" value="Prot_kinase_dom"/>
</dbReference>
<protein>
    <recommendedName>
        <fullName evidence="1">Protein kinase domain-containing protein</fullName>
    </recommendedName>
</protein>
<dbReference type="OrthoDB" id="4062651at2759"/>
<dbReference type="Pfam" id="PF00069">
    <property type="entry name" value="Pkinase"/>
    <property type="match status" value="1"/>
</dbReference>
<organism evidence="2 3">
    <name type="scientific">Stentor coeruleus</name>
    <dbReference type="NCBI Taxonomy" id="5963"/>
    <lineage>
        <taxon>Eukaryota</taxon>
        <taxon>Sar</taxon>
        <taxon>Alveolata</taxon>
        <taxon>Ciliophora</taxon>
        <taxon>Postciliodesmatophora</taxon>
        <taxon>Heterotrichea</taxon>
        <taxon>Heterotrichida</taxon>
        <taxon>Stentoridae</taxon>
        <taxon>Stentor</taxon>
    </lineage>
</organism>
<comment type="caution">
    <text evidence="2">The sequence shown here is derived from an EMBL/GenBank/DDBJ whole genome shotgun (WGS) entry which is preliminary data.</text>
</comment>
<dbReference type="GO" id="GO:0004672">
    <property type="term" value="F:protein kinase activity"/>
    <property type="evidence" value="ECO:0007669"/>
    <property type="project" value="InterPro"/>
</dbReference>
<dbReference type="Proteomes" id="UP000187209">
    <property type="component" value="Unassembled WGS sequence"/>
</dbReference>
<dbReference type="InterPro" id="IPR011009">
    <property type="entry name" value="Kinase-like_dom_sf"/>
</dbReference>
<proteinExistence type="predicted"/>
<keyword evidence="3" id="KW-1185">Reference proteome</keyword>
<dbReference type="AlphaFoldDB" id="A0A1R2D0E6"/>
<name>A0A1R2D0E6_9CILI</name>
<dbReference type="Gene3D" id="1.10.510.10">
    <property type="entry name" value="Transferase(Phosphotransferase) domain 1"/>
    <property type="match status" value="1"/>
</dbReference>
<dbReference type="GO" id="GO:0005524">
    <property type="term" value="F:ATP binding"/>
    <property type="evidence" value="ECO:0007669"/>
    <property type="project" value="InterPro"/>
</dbReference>
<accession>A0A1R2D0E6</accession>
<feature type="domain" description="Protein kinase" evidence="1">
    <location>
        <begin position="29"/>
        <end position="321"/>
    </location>
</feature>
<reference evidence="2 3" key="1">
    <citation type="submission" date="2016-11" db="EMBL/GenBank/DDBJ databases">
        <title>The macronuclear genome of Stentor coeruleus: a giant cell with tiny introns.</title>
        <authorList>
            <person name="Slabodnick M."/>
            <person name="Ruby J.G."/>
            <person name="Reiff S.B."/>
            <person name="Swart E.C."/>
            <person name="Gosai S."/>
            <person name="Prabakaran S."/>
            <person name="Witkowska E."/>
            <person name="Larue G.E."/>
            <person name="Fisher S."/>
            <person name="Freeman R.M."/>
            <person name="Gunawardena J."/>
            <person name="Chu W."/>
            <person name="Stover N.A."/>
            <person name="Gregory B.D."/>
            <person name="Nowacki M."/>
            <person name="Derisi J."/>
            <person name="Roy S.W."/>
            <person name="Marshall W.F."/>
            <person name="Sood P."/>
        </authorList>
    </citation>
    <scope>NUCLEOTIDE SEQUENCE [LARGE SCALE GENOMIC DNA]</scope>
    <source>
        <strain evidence="2">WM001</strain>
    </source>
</reference>
<dbReference type="PROSITE" id="PS50011">
    <property type="entry name" value="PROTEIN_KINASE_DOM"/>
    <property type="match status" value="1"/>
</dbReference>
<evidence type="ECO:0000313" key="2">
    <source>
        <dbReference type="EMBL" id="OMJ94739.1"/>
    </source>
</evidence>
<dbReference type="Gene3D" id="3.30.200.20">
    <property type="entry name" value="Phosphorylase Kinase, domain 1"/>
    <property type="match status" value="1"/>
</dbReference>
<sequence length="488" mass="56567">MGDQSDDDFFNSFPELSPTLEYSLNRRFSRTNIILAEGKYKTVYQGYDHDYGREVAWSRINISSLGPKEKLKLLEDLKFLLKLDHPSLLKLIDCWEVPDKNFIIAITEPQTLTLKTYLTQKGPLMQLKTIKKWCKSILEGIKYLHSRLVIHKNIKCKNIFIANTDMNIRIGILGYTTHIIDDENYDIKCFAYSLLEMCTFVDLDYAKTLSNCPPRELSMIENPIIKNFICSCLNEYTADGLLLHNFFNSDELADNLPLKLMPLEDLYEVTFEEIHKSLRFVIVLKKNCQSIGRYEFSYNEDVPELVAEALFAKNHVPNKYFCDFLNAIEMEIQKAMNLDTMKTRNLAGPFTVAHEKAKAQKISINLGIQDLQNVNKIRIDMVYDPELDNPHALAEEIVYRFQLDSCEVDTIAKLITEKITCFESETHSNYSLDFLDFPVDDSAHWRTGLNSTYEFSINSENSSLRNSFEPKNHDPFKNRSFSPIDVEY</sequence>
<dbReference type="SUPFAM" id="SSF56112">
    <property type="entry name" value="Protein kinase-like (PK-like)"/>
    <property type="match status" value="1"/>
</dbReference>
<evidence type="ECO:0000259" key="1">
    <source>
        <dbReference type="PROSITE" id="PS50011"/>
    </source>
</evidence>
<dbReference type="PANTHER" id="PTHR13902">
    <property type="entry name" value="SERINE/THREONINE-PROTEIN KINASE WNK WITH NO LYSINE -RELATED"/>
    <property type="match status" value="1"/>
</dbReference>
<evidence type="ECO:0000313" key="3">
    <source>
        <dbReference type="Proteomes" id="UP000187209"/>
    </source>
</evidence>
<dbReference type="InterPro" id="IPR050588">
    <property type="entry name" value="WNK_Ser-Thr_kinase"/>
</dbReference>